<protein>
    <submittedName>
        <fullName evidence="4">GNAT family N-acetyltransferase</fullName>
    </submittedName>
</protein>
<dbReference type="PROSITE" id="PS51186">
    <property type="entry name" value="GNAT"/>
    <property type="match status" value="1"/>
</dbReference>
<sequence length="192" mass="22577">MIEKITEKDVRQVAEIHKKFLPSIISFYSVDFIEKFYSYHVSSDKEKKIFLGYFDETKLLGFVFGTYQVDLLFDDFLKKNRFYFIKETMKALIKHPIYFVHLLGKVFQRTAETQSQNQLVYIAVDQSYGKKGVGKMLLVGFEKEAKKSVDYYELEVEKNNPALGFYQKNNFVTVSELNGILEKKYLLGKHLK</sequence>
<dbReference type="InterPro" id="IPR000182">
    <property type="entry name" value="GNAT_dom"/>
</dbReference>
<organism evidence="4 5">
    <name type="scientific">Kaistella gelatinilytica</name>
    <dbReference type="NCBI Taxonomy" id="2787636"/>
    <lineage>
        <taxon>Bacteria</taxon>
        <taxon>Pseudomonadati</taxon>
        <taxon>Bacteroidota</taxon>
        <taxon>Flavobacteriia</taxon>
        <taxon>Flavobacteriales</taxon>
        <taxon>Weeksellaceae</taxon>
        <taxon>Chryseobacterium group</taxon>
        <taxon>Kaistella</taxon>
    </lineage>
</organism>
<dbReference type="EMBL" id="JADPVI010000003">
    <property type="protein sequence ID" value="MBF8457729.1"/>
    <property type="molecule type" value="Genomic_DNA"/>
</dbReference>
<evidence type="ECO:0000313" key="4">
    <source>
        <dbReference type="EMBL" id="MBF8457729.1"/>
    </source>
</evidence>
<comment type="caution">
    <text evidence="4">The sequence shown here is derived from an EMBL/GenBank/DDBJ whole genome shotgun (WGS) entry which is preliminary data.</text>
</comment>
<name>A0ABS0FDD0_9FLAO</name>
<keyword evidence="5" id="KW-1185">Reference proteome</keyword>
<evidence type="ECO:0000313" key="5">
    <source>
        <dbReference type="Proteomes" id="UP000660070"/>
    </source>
</evidence>
<dbReference type="Gene3D" id="3.40.630.30">
    <property type="match status" value="1"/>
</dbReference>
<evidence type="ECO:0000256" key="1">
    <source>
        <dbReference type="ARBA" id="ARBA00022679"/>
    </source>
</evidence>
<feature type="domain" description="N-acetyltransferase" evidence="3">
    <location>
        <begin position="1"/>
        <end position="192"/>
    </location>
</feature>
<evidence type="ECO:0000256" key="2">
    <source>
        <dbReference type="ARBA" id="ARBA00023315"/>
    </source>
</evidence>
<dbReference type="PANTHER" id="PTHR42919">
    <property type="entry name" value="N-ALPHA-ACETYLTRANSFERASE"/>
    <property type="match status" value="1"/>
</dbReference>
<dbReference type="Proteomes" id="UP000660070">
    <property type="component" value="Unassembled WGS sequence"/>
</dbReference>
<keyword evidence="2" id="KW-0012">Acyltransferase</keyword>
<dbReference type="Pfam" id="PF13508">
    <property type="entry name" value="Acetyltransf_7"/>
    <property type="match status" value="1"/>
</dbReference>
<dbReference type="SUPFAM" id="SSF55729">
    <property type="entry name" value="Acyl-CoA N-acyltransferases (Nat)"/>
    <property type="match status" value="1"/>
</dbReference>
<gene>
    <name evidence="4" type="ORF">IV494_11120</name>
</gene>
<evidence type="ECO:0000259" key="3">
    <source>
        <dbReference type="PROSITE" id="PS51186"/>
    </source>
</evidence>
<keyword evidence="1" id="KW-0808">Transferase</keyword>
<proteinExistence type="predicted"/>
<reference evidence="4 5" key="1">
    <citation type="submission" date="2020-11" db="EMBL/GenBank/DDBJ databases">
        <title>Kaistella gelatinilytica sp. nov., a flavobacterium isolated from Antarctic Soil.</title>
        <authorList>
            <person name="Li J."/>
        </authorList>
    </citation>
    <scope>NUCLEOTIDE SEQUENCE [LARGE SCALE GENOMIC DNA]</scope>
    <source>
        <strain evidence="4 5">G5-32</strain>
    </source>
</reference>
<dbReference type="InterPro" id="IPR051556">
    <property type="entry name" value="N-term/lysine_N-AcTrnsfr"/>
</dbReference>
<dbReference type="InterPro" id="IPR016181">
    <property type="entry name" value="Acyl_CoA_acyltransferase"/>
</dbReference>
<dbReference type="RefSeq" id="WP_196080215.1">
    <property type="nucleotide sequence ID" value="NZ_JADPVI010000003.1"/>
</dbReference>
<accession>A0ABS0FDD0</accession>
<dbReference type="PANTHER" id="PTHR42919:SF8">
    <property type="entry name" value="N-ALPHA-ACETYLTRANSFERASE 50"/>
    <property type="match status" value="1"/>
</dbReference>